<evidence type="ECO:0000313" key="1">
    <source>
        <dbReference type="EMBL" id="CAG9833888.1"/>
    </source>
</evidence>
<accession>A0A9N9XCF2</accession>
<name>A0A9N9XCF2_DIABA</name>
<evidence type="ECO:0000313" key="2">
    <source>
        <dbReference type="Proteomes" id="UP001153709"/>
    </source>
</evidence>
<reference evidence="1" key="1">
    <citation type="submission" date="2022-01" db="EMBL/GenBank/DDBJ databases">
        <authorList>
            <person name="King R."/>
        </authorList>
    </citation>
    <scope>NUCLEOTIDE SEQUENCE</scope>
</reference>
<dbReference type="Proteomes" id="UP001153709">
    <property type="component" value="Chromosome 4"/>
</dbReference>
<dbReference type="EMBL" id="OU898279">
    <property type="protein sequence ID" value="CAG9833888.1"/>
    <property type="molecule type" value="Genomic_DNA"/>
</dbReference>
<dbReference type="AlphaFoldDB" id="A0A9N9XCF2"/>
<keyword evidence="2" id="KW-1185">Reference proteome</keyword>
<evidence type="ECO:0008006" key="3">
    <source>
        <dbReference type="Google" id="ProtNLM"/>
    </source>
</evidence>
<gene>
    <name evidence="1" type="ORF">DIABBA_LOCUS7251</name>
</gene>
<dbReference type="OrthoDB" id="6730008at2759"/>
<proteinExistence type="predicted"/>
<organism evidence="1 2">
    <name type="scientific">Diabrotica balteata</name>
    <name type="common">Banded cucumber beetle</name>
    <dbReference type="NCBI Taxonomy" id="107213"/>
    <lineage>
        <taxon>Eukaryota</taxon>
        <taxon>Metazoa</taxon>
        <taxon>Ecdysozoa</taxon>
        <taxon>Arthropoda</taxon>
        <taxon>Hexapoda</taxon>
        <taxon>Insecta</taxon>
        <taxon>Pterygota</taxon>
        <taxon>Neoptera</taxon>
        <taxon>Endopterygota</taxon>
        <taxon>Coleoptera</taxon>
        <taxon>Polyphaga</taxon>
        <taxon>Cucujiformia</taxon>
        <taxon>Chrysomeloidea</taxon>
        <taxon>Chrysomelidae</taxon>
        <taxon>Galerucinae</taxon>
        <taxon>Diabroticina</taxon>
        <taxon>Diabroticites</taxon>
        <taxon>Diabrotica</taxon>
    </lineage>
</organism>
<protein>
    <recommendedName>
        <fullName evidence="3">Endonuclease-reverse transcriptase</fullName>
    </recommendedName>
</protein>
<sequence length="111" mass="13563">MDVFKRSLGISRRERVRNKEEIRRIGIDGYLTTDIERKQLIWYGHVQRIEDTRLPKKIMQWVPPNRKKRGRPKKTWKEGVTKAMSTRDLRDGQWDDRRTWKLGIGQRRRTF</sequence>